<dbReference type="Proteomes" id="UP001234989">
    <property type="component" value="Chromosome 5"/>
</dbReference>
<feature type="region of interest" description="Disordered" evidence="1">
    <location>
        <begin position="478"/>
        <end position="507"/>
    </location>
</feature>
<dbReference type="AlphaFoldDB" id="A0AAF0QVQ8"/>
<name>A0AAF0QVQ8_SOLVR</name>
<keyword evidence="4" id="KW-1185">Reference proteome</keyword>
<dbReference type="SUPFAM" id="SSF56112">
    <property type="entry name" value="Protein kinase-like (PK-like)"/>
    <property type="match status" value="1"/>
</dbReference>
<organism evidence="3 4">
    <name type="scientific">Solanum verrucosum</name>
    <dbReference type="NCBI Taxonomy" id="315347"/>
    <lineage>
        <taxon>Eukaryota</taxon>
        <taxon>Viridiplantae</taxon>
        <taxon>Streptophyta</taxon>
        <taxon>Embryophyta</taxon>
        <taxon>Tracheophyta</taxon>
        <taxon>Spermatophyta</taxon>
        <taxon>Magnoliopsida</taxon>
        <taxon>eudicotyledons</taxon>
        <taxon>Gunneridae</taxon>
        <taxon>Pentapetalae</taxon>
        <taxon>asterids</taxon>
        <taxon>lamiids</taxon>
        <taxon>Solanales</taxon>
        <taxon>Solanaceae</taxon>
        <taxon>Solanoideae</taxon>
        <taxon>Solaneae</taxon>
        <taxon>Solanum</taxon>
    </lineage>
</organism>
<evidence type="ECO:0000256" key="1">
    <source>
        <dbReference type="SAM" id="MobiDB-lite"/>
    </source>
</evidence>
<dbReference type="SUPFAM" id="SSF56672">
    <property type="entry name" value="DNA/RNA polymerases"/>
    <property type="match status" value="1"/>
</dbReference>
<feature type="region of interest" description="Disordered" evidence="1">
    <location>
        <begin position="554"/>
        <end position="597"/>
    </location>
</feature>
<dbReference type="EMBL" id="CP133616">
    <property type="protein sequence ID" value="WMV27990.1"/>
    <property type="molecule type" value="Genomic_DNA"/>
</dbReference>
<reference evidence="3" key="1">
    <citation type="submission" date="2023-08" db="EMBL/GenBank/DDBJ databases">
        <title>A de novo genome assembly of Solanum verrucosum Schlechtendal, a Mexican diploid species geographically isolated from the other diploid A-genome species in potato relatives.</title>
        <authorList>
            <person name="Hosaka K."/>
        </authorList>
    </citation>
    <scope>NUCLEOTIDE SEQUENCE</scope>
    <source>
        <tissue evidence="3">Young leaves</tissue>
    </source>
</reference>
<dbReference type="InterPro" id="IPR000477">
    <property type="entry name" value="RT_dom"/>
</dbReference>
<dbReference type="InterPro" id="IPR043502">
    <property type="entry name" value="DNA/RNA_pol_sf"/>
</dbReference>
<dbReference type="InterPro" id="IPR011009">
    <property type="entry name" value="Kinase-like_dom_sf"/>
</dbReference>
<accession>A0AAF0QVQ8</accession>
<dbReference type="CDD" id="cd01650">
    <property type="entry name" value="RT_nLTR_like"/>
    <property type="match status" value="1"/>
</dbReference>
<feature type="compositionally biased region" description="Polar residues" evidence="1">
    <location>
        <begin position="577"/>
        <end position="586"/>
    </location>
</feature>
<proteinExistence type="predicted"/>
<feature type="region of interest" description="Disordered" evidence="1">
    <location>
        <begin position="661"/>
        <end position="686"/>
    </location>
</feature>
<feature type="domain" description="Reverse transcriptase" evidence="2">
    <location>
        <begin position="1"/>
        <end position="204"/>
    </location>
</feature>
<gene>
    <name evidence="3" type="ORF">MTR67_021375</name>
</gene>
<evidence type="ECO:0000259" key="2">
    <source>
        <dbReference type="PROSITE" id="PS50878"/>
    </source>
</evidence>
<protein>
    <recommendedName>
        <fullName evidence="2">Reverse transcriptase domain-containing protein</fullName>
    </recommendedName>
</protein>
<evidence type="ECO:0000313" key="3">
    <source>
        <dbReference type="EMBL" id="WMV27990.1"/>
    </source>
</evidence>
<feature type="compositionally biased region" description="Polar residues" evidence="1">
    <location>
        <begin position="554"/>
        <end position="567"/>
    </location>
</feature>
<sequence>MPGRSTTEAIHLMCRLVEKYRERKRDLHMVFIDLEKAYDKVPRNVLWRCLESKGVPMIYIRAIKDMYGGAKTRVRTVGGDSEHFPVEMGLHQGSVLSPFLFALVMDELTRSIQEKVHFPVEMGLHQGSVLSPFLFALVMDELTRSIQEKWRQTLESKGFRLSRTKTEYLGCKFSDVVDETDVEVRLAAQIIPKKESFKYLGAVIQGSGDINNDVTHRIGAAWMKWRLASGVLCDKKIPPKLKGKFYRVVVRPALLYGAECWPVKNAHVHKMHVAEMRMLRWMCGHTRSDKIRNEVIREKVGVASVVDKLREARLRWFGHVKRRSADAPVRRCEVMVVEGTRRGRGRPKKYWEEVIRQDLAMLHITEDMTLDRKEWRSRIKVEGSPGNSLSTSTRSLVFHDFVAKCLTKDTRLRPTASEMLKHKFIEKFKAGASVMMPKIEKAKQIRASMALEAQNIVSETPEIIGGPKVNDEFGDTVPSKLKNDDAPSTRLEPVGEGDFGTMIVRDGPDIDKTATAEASSTLRHTGIPSIPTVAGKSNDPWLLNDIDVSSPVGISQRQSMQVSSPGTLPSPDLGLKGSTTSQATVSSGGGGYNTGTLPSETVSRRALDKLWSIYSAGNTVPIPFLRATDISPIALLSEDVLGDWQRDNSGKTAVEAMQELFSGDSQSKKGRSRQNEVLSTTSLRKL</sequence>
<dbReference type="PROSITE" id="PS50878">
    <property type="entry name" value="RT_POL"/>
    <property type="match status" value="1"/>
</dbReference>
<dbReference type="Pfam" id="PF00078">
    <property type="entry name" value="RVT_1"/>
    <property type="match status" value="1"/>
</dbReference>
<dbReference type="Gene3D" id="1.10.510.10">
    <property type="entry name" value="Transferase(Phosphotransferase) domain 1"/>
    <property type="match status" value="1"/>
</dbReference>
<dbReference type="PANTHER" id="PTHR46238:SF8">
    <property type="entry name" value="ENDONUCLEASE_EXONUCLEASE_PHOSPHATASE DOMAIN-CONTAINING PROTEIN"/>
    <property type="match status" value="1"/>
</dbReference>
<feature type="compositionally biased region" description="Polar residues" evidence="1">
    <location>
        <begin position="675"/>
        <end position="686"/>
    </location>
</feature>
<evidence type="ECO:0000313" key="4">
    <source>
        <dbReference type="Proteomes" id="UP001234989"/>
    </source>
</evidence>
<dbReference type="PANTHER" id="PTHR46238">
    <property type="entry name" value="REVERSE TRANSCRIPTASE DOMAIN-CONTAINING PROTEIN"/>
    <property type="match status" value="1"/>
</dbReference>